<keyword evidence="4" id="KW-1003">Cell membrane</keyword>
<name>A0A517ZQN4_9PLAN</name>
<organism evidence="15 16">
    <name type="scientific">Symmachiella dynata</name>
    <dbReference type="NCBI Taxonomy" id="2527995"/>
    <lineage>
        <taxon>Bacteria</taxon>
        <taxon>Pseudomonadati</taxon>
        <taxon>Planctomycetota</taxon>
        <taxon>Planctomycetia</taxon>
        <taxon>Planctomycetales</taxon>
        <taxon>Planctomycetaceae</taxon>
        <taxon>Symmachiella</taxon>
    </lineage>
</organism>
<dbReference type="GO" id="GO:0005886">
    <property type="term" value="C:plasma membrane"/>
    <property type="evidence" value="ECO:0007669"/>
    <property type="project" value="UniProtKB-SubCell"/>
</dbReference>
<feature type="transmembrane region" description="Helical" evidence="14">
    <location>
        <begin position="185"/>
        <end position="205"/>
    </location>
</feature>
<evidence type="ECO:0000256" key="13">
    <source>
        <dbReference type="RuleBase" id="RU362091"/>
    </source>
</evidence>
<feature type="transmembrane region" description="Helical" evidence="14">
    <location>
        <begin position="320"/>
        <end position="341"/>
    </location>
</feature>
<keyword evidence="10" id="KW-0325">Glycoprotein</keyword>
<dbReference type="PROSITE" id="PS00456">
    <property type="entry name" value="NA_SOLUT_SYMP_1"/>
    <property type="match status" value="1"/>
</dbReference>
<evidence type="ECO:0000313" key="15">
    <source>
        <dbReference type="EMBL" id="QDU44780.1"/>
    </source>
</evidence>
<evidence type="ECO:0000256" key="3">
    <source>
        <dbReference type="ARBA" id="ARBA00022448"/>
    </source>
</evidence>
<comment type="subcellular location">
    <subcellularLocation>
        <location evidence="1">Cell membrane</location>
        <topology evidence="1">Multi-pass membrane protein</topology>
    </subcellularLocation>
</comment>
<comment type="catalytic activity">
    <reaction evidence="12">
        <text>iodide(out) + 2 Na(+)(out) = iodide(in) + 2 Na(+)(in)</text>
        <dbReference type="Rhea" id="RHEA:71207"/>
        <dbReference type="ChEBI" id="CHEBI:16382"/>
        <dbReference type="ChEBI" id="CHEBI:29101"/>
    </reaction>
</comment>
<evidence type="ECO:0000256" key="6">
    <source>
        <dbReference type="ARBA" id="ARBA00022989"/>
    </source>
</evidence>
<feature type="transmembrane region" description="Helical" evidence="14">
    <location>
        <begin position="7"/>
        <end position="27"/>
    </location>
</feature>
<accession>A0A517ZQN4</accession>
<dbReference type="Pfam" id="PF00474">
    <property type="entry name" value="SSF"/>
    <property type="match status" value="1"/>
</dbReference>
<dbReference type="EMBL" id="CP036276">
    <property type="protein sequence ID" value="QDU44780.1"/>
    <property type="molecule type" value="Genomic_DNA"/>
</dbReference>
<dbReference type="InterPro" id="IPR001734">
    <property type="entry name" value="Na/solute_symporter"/>
</dbReference>
<evidence type="ECO:0000256" key="8">
    <source>
        <dbReference type="ARBA" id="ARBA00023065"/>
    </source>
</evidence>
<protein>
    <submittedName>
        <fullName evidence="15">Sodium/glucose cotransporter</fullName>
    </submittedName>
</protein>
<dbReference type="Proteomes" id="UP000319383">
    <property type="component" value="Chromosome"/>
</dbReference>
<keyword evidence="3" id="KW-0813">Transport</keyword>
<dbReference type="Gene3D" id="1.20.1730.10">
    <property type="entry name" value="Sodium/glucose cotransporter"/>
    <property type="match status" value="1"/>
</dbReference>
<comment type="similarity">
    <text evidence="2 13">Belongs to the sodium:solute symporter (SSF) (TC 2.A.21) family.</text>
</comment>
<dbReference type="NCBIfam" id="TIGR00813">
    <property type="entry name" value="sss"/>
    <property type="match status" value="1"/>
</dbReference>
<reference evidence="15 16" key="1">
    <citation type="submission" date="2019-02" db="EMBL/GenBank/DDBJ databases">
        <title>Deep-cultivation of Planctomycetes and their phenomic and genomic characterization uncovers novel biology.</title>
        <authorList>
            <person name="Wiegand S."/>
            <person name="Jogler M."/>
            <person name="Boedeker C."/>
            <person name="Pinto D."/>
            <person name="Vollmers J."/>
            <person name="Rivas-Marin E."/>
            <person name="Kohn T."/>
            <person name="Peeters S.H."/>
            <person name="Heuer A."/>
            <person name="Rast P."/>
            <person name="Oberbeckmann S."/>
            <person name="Bunk B."/>
            <person name="Jeske O."/>
            <person name="Meyerdierks A."/>
            <person name="Storesund J.E."/>
            <person name="Kallscheuer N."/>
            <person name="Luecker S."/>
            <person name="Lage O.M."/>
            <person name="Pohl T."/>
            <person name="Merkel B.J."/>
            <person name="Hornburger P."/>
            <person name="Mueller R.-W."/>
            <person name="Bruemmer F."/>
            <person name="Labrenz M."/>
            <person name="Spormann A.M."/>
            <person name="Op den Camp H."/>
            <person name="Overmann J."/>
            <person name="Amann R."/>
            <person name="Jetten M.S.M."/>
            <person name="Mascher T."/>
            <person name="Medema M.H."/>
            <person name="Devos D.P."/>
            <person name="Kaster A.-K."/>
            <person name="Ovreas L."/>
            <person name="Rohde M."/>
            <person name="Galperin M.Y."/>
            <person name="Jogler C."/>
        </authorList>
    </citation>
    <scope>NUCLEOTIDE SEQUENCE [LARGE SCALE GENOMIC DNA]</scope>
    <source>
        <strain evidence="15 16">Mal52</strain>
    </source>
</reference>
<gene>
    <name evidence="15" type="primary">sglT_3</name>
    <name evidence="15" type="ORF">Mal52_32660</name>
</gene>
<dbReference type="GO" id="GO:0098660">
    <property type="term" value="P:inorganic ion transmembrane transport"/>
    <property type="evidence" value="ECO:0007669"/>
    <property type="project" value="UniProtKB-ARBA"/>
</dbReference>
<dbReference type="GO" id="GO:0015075">
    <property type="term" value="F:monoatomic ion transmembrane transporter activity"/>
    <property type="evidence" value="ECO:0007669"/>
    <property type="project" value="UniProtKB-ARBA"/>
</dbReference>
<evidence type="ECO:0000256" key="11">
    <source>
        <dbReference type="ARBA" id="ARBA00023201"/>
    </source>
</evidence>
<dbReference type="PROSITE" id="PS50283">
    <property type="entry name" value="NA_SOLUT_SYMP_3"/>
    <property type="match status" value="1"/>
</dbReference>
<keyword evidence="6 14" id="KW-1133">Transmembrane helix</keyword>
<keyword evidence="8" id="KW-0406">Ion transport</keyword>
<keyword evidence="16" id="KW-1185">Reference proteome</keyword>
<dbReference type="AlphaFoldDB" id="A0A517ZQN4"/>
<feature type="transmembrane region" description="Helical" evidence="14">
    <location>
        <begin position="434"/>
        <end position="452"/>
    </location>
</feature>
<dbReference type="CDD" id="cd11493">
    <property type="entry name" value="SLC5sbd_NIS-like_u1"/>
    <property type="match status" value="1"/>
</dbReference>
<keyword evidence="9 14" id="KW-0472">Membrane</keyword>
<feature type="transmembrane region" description="Helical" evidence="14">
    <location>
        <begin position="152"/>
        <end position="173"/>
    </location>
</feature>
<feature type="transmembrane region" description="Helical" evidence="14">
    <location>
        <begin position="405"/>
        <end position="427"/>
    </location>
</feature>
<sequence length="483" mass="51900">MNPAISLVDSAIVVAYLGCVLALGIWVGRGKKSLDEYLLGGRDLPWWAILGSIVATETSTATFLSVPAIAFATGGDLQFLQLTFGYIIGRWIVVVTLLPLFFRGRLLSAYEVLEQRFGSLTKQTASVMFLITRNLGDGLRLFLTAIVLEKSVGLPLPLSVVVIGVVTILYTFFGGMKSVVWNDCLQFIIYIAGGIVALLLILQQLPGGWQQFWDFGVTTGRFQLFNFDFSLTEKYTIWSGIIGGIFLSLGTHGTDQMMVQRYLSARSQRDAGRALGLSGFVVLVQFALFLFVGIGLAAFYEQYPPTSPFQHGDSVFAHFIVTRMPTGIMGLTLAAVIAAAMSTLSSSLNSSATAALNDLYLPRKGPAFSGNAVSISRVLTILFGIVQIGVGIAAARISQNVVEDALAIAGFVGGIMLGVFALAVYAHRTQQRDALVGILTGAVVVSFVKFGTPIAWPWYSVIGAASTIAGAWGSTLLQRRPRH</sequence>
<keyword evidence="7" id="KW-0915">Sodium</keyword>
<feature type="transmembrane region" description="Helical" evidence="14">
    <location>
        <begin position="84"/>
        <end position="102"/>
    </location>
</feature>
<feature type="transmembrane region" description="Helical" evidence="14">
    <location>
        <begin position="274"/>
        <end position="300"/>
    </location>
</feature>
<evidence type="ECO:0000256" key="4">
    <source>
        <dbReference type="ARBA" id="ARBA00022475"/>
    </source>
</evidence>
<evidence type="ECO:0000256" key="9">
    <source>
        <dbReference type="ARBA" id="ARBA00023136"/>
    </source>
</evidence>
<evidence type="ECO:0000256" key="7">
    <source>
        <dbReference type="ARBA" id="ARBA00023053"/>
    </source>
</evidence>
<dbReference type="InterPro" id="IPR038377">
    <property type="entry name" value="Na/Glc_symporter_sf"/>
</dbReference>
<feature type="transmembrane region" description="Helical" evidence="14">
    <location>
        <begin position="458"/>
        <end position="477"/>
    </location>
</feature>
<proteinExistence type="inferred from homology"/>
<feature type="transmembrane region" description="Helical" evidence="14">
    <location>
        <begin position="378"/>
        <end position="399"/>
    </location>
</feature>
<dbReference type="GO" id="GO:0015293">
    <property type="term" value="F:symporter activity"/>
    <property type="evidence" value="ECO:0007669"/>
    <property type="project" value="TreeGrafter"/>
</dbReference>
<evidence type="ECO:0000256" key="5">
    <source>
        <dbReference type="ARBA" id="ARBA00022692"/>
    </source>
</evidence>
<feature type="transmembrane region" description="Helical" evidence="14">
    <location>
        <begin position="47"/>
        <end position="72"/>
    </location>
</feature>
<evidence type="ECO:0000256" key="10">
    <source>
        <dbReference type="ARBA" id="ARBA00023180"/>
    </source>
</evidence>
<dbReference type="GO" id="GO:0006814">
    <property type="term" value="P:sodium ion transport"/>
    <property type="evidence" value="ECO:0007669"/>
    <property type="project" value="UniProtKB-KW"/>
</dbReference>
<evidence type="ECO:0000256" key="14">
    <source>
        <dbReference type="SAM" id="Phobius"/>
    </source>
</evidence>
<evidence type="ECO:0000256" key="1">
    <source>
        <dbReference type="ARBA" id="ARBA00004651"/>
    </source>
</evidence>
<feature type="transmembrane region" description="Helical" evidence="14">
    <location>
        <begin position="235"/>
        <end position="253"/>
    </location>
</feature>
<dbReference type="PANTHER" id="PTHR42985">
    <property type="entry name" value="SODIUM-COUPLED MONOCARBOXYLATE TRANSPORTER"/>
    <property type="match status" value="1"/>
</dbReference>
<evidence type="ECO:0000313" key="16">
    <source>
        <dbReference type="Proteomes" id="UP000319383"/>
    </source>
</evidence>
<dbReference type="InterPro" id="IPR018212">
    <property type="entry name" value="Na/solute_symporter_CS"/>
</dbReference>
<dbReference type="KEGG" id="sdyn:Mal52_32660"/>
<evidence type="ECO:0000256" key="12">
    <source>
        <dbReference type="ARBA" id="ARBA00036099"/>
    </source>
</evidence>
<dbReference type="PANTHER" id="PTHR42985:SF47">
    <property type="entry name" value="INTEGRAL MEMBRANE TRANSPORT PROTEIN"/>
    <property type="match status" value="1"/>
</dbReference>
<keyword evidence="5 14" id="KW-0812">Transmembrane</keyword>
<dbReference type="RefSeq" id="WP_197534220.1">
    <property type="nucleotide sequence ID" value="NZ_CP036276.1"/>
</dbReference>
<dbReference type="InterPro" id="IPR051163">
    <property type="entry name" value="Sodium:Solute_Symporter_SSF"/>
</dbReference>
<evidence type="ECO:0000256" key="2">
    <source>
        <dbReference type="ARBA" id="ARBA00006434"/>
    </source>
</evidence>
<keyword evidence="11" id="KW-0739">Sodium transport</keyword>